<gene>
    <name evidence="3" type="ORF">EDM56_03640</name>
</gene>
<feature type="region of interest" description="Disordered" evidence="1">
    <location>
        <begin position="76"/>
        <end position="108"/>
    </location>
</feature>
<dbReference type="OrthoDB" id="2476549at2"/>
<keyword evidence="2" id="KW-0472">Membrane</keyword>
<evidence type="ECO:0000313" key="3">
    <source>
        <dbReference type="EMBL" id="RNB91855.1"/>
    </source>
</evidence>
<dbReference type="AlphaFoldDB" id="A0A3M8DWG2"/>
<dbReference type="RefSeq" id="WP_122916517.1">
    <property type="nucleotide sequence ID" value="NZ_RHHQ01000004.1"/>
</dbReference>
<dbReference type="EMBL" id="RHHQ01000004">
    <property type="protein sequence ID" value="RNB91855.1"/>
    <property type="molecule type" value="Genomic_DNA"/>
</dbReference>
<feature type="transmembrane region" description="Helical" evidence="2">
    <location>
        <begin position="6"/>
        <end position="25"/>
    </location>
</feature>
<evidence type="ECO:0000256" key="2">
    <source>
        <dbReference type="SAM" id="Phobius"/>
    </source>
</evidence>
<comment type="caution">
    <text evidence="3">The sequence shown here is derived from an EMBL/GenBank/DDBJ whole genome shotgun (WGS) entry which is preliminary data.</text>
</comment>
<feature type="transmembrane region" description="Helical" evidence="2">
    <location>
        <begin position="32"/>
        <end position="54"/>
    </location>
</feature>
<reference evidence="3 4" key="1">
    <citation type="submission" date="2018-10" db="EMBL/GenBank/DDBJ databases">
        <title>Phylogenomics of Brevibacillus.</title>
        <authorList>
            <person name="Dunlap C."/>
        </authorList>
    </citation>
    <scope>NUCLEOTIDE SEQUENCE [LARGE SCALE GENOMIC DNA]</scope>
    <source>
        <strain evidence="3 4">JCM 15716</strain>
    </source>
</reference>
<keyword evidence="2" id="KW-0812">Transmembrane</keyword>
<evidence type="ECO:0000313" key="4">
    <source>
        <dbReference type="Proteomes" id="UP000271031"/>
    </source>
</evidence>
<evidence type="ECO:0000256" key="1">
    <source>
        <dbReference type="SAM" id="MobiDB-lite"/>
    </source>
</evidence>
<name>A0A3M8DWG2_9BACL</name>
<sequence>MAGTIVLNFAVGAAAFVFTFLSAVFQNVWSVSLWRAFIAFLVFFIATYIVRWLVSLFASPAVTPDVGNHVDLATPEAGEHVSQSAEAESDLAESFSPFQPPRLDRTEVEEDPDKIANIIRRLADE</sequence>
<protein>
    <submittedName>
        <fullName evidence="3">Uncharacterized protein</fullName>
    </submittedName>
</protein>
<keyword evidence="4" id="KW-1185">Reference proteome</keyword>
<keyword evidence="2" id="KW-1133">Transmembrane helix</keyword>
<organism evidence="3 4">
    <name type="scientific">Brevibacillus fluminis</name>
    <dbReference type="NCBI Taxonomy" id="511487"/>
    <lineage>
        <taxon>Bacteria</taxon>
        <taxon>Bacillati</taxon>
        <taxon>Bacillota</taxon>
        <taxon>Bacilli</taxon>
        <taxon>Bacillales</taxon>
        <taxon>Paenibacillaceae</taxon>
        <taxon>Brevibacillus</taxon>
    </lineage>
</organism>
<accession>A0A3M8DWG2</accession>
<dbReference type="Proteomes" id="UP000271031">
    <property type="component" value="Unassembled WGS sequence"/>
</dbReference>
<proteinExistence type="predicted"/>